<feature type="region of interest" description="Disordered" evidence="1">
    <location>
        <begin position="1"/>
        <end position="21"/>
    </location>
</feature>
<name>A0A5M3VW10_9ACTN</name>
<organism evidence="2 3">
    <name type="scientific">Acrocarpospora corrugata</name>
    <dbReference type="NCBI Taxonomy" id="35763"/>
    <lineage>
        <taxon>Bacteria</taxon>
        <taxon>Bacillati</taxon>
        <taxon>Actinomycetota</taxon>
        <taxon>Actinomycetes</taxon>
        <taxon>Streptosporangiales</taxon>
        <taxon>Streptosporangiaceae</taxon>
        <taxon>Acrocarpospora</taxon>
    </lineage>
</organism>
<evidence type="ECO:0000256" key="1">
    <source>
        <dbReference type="SAM" id="MobiDB-lite"/>
    </source>
</evidence>
<dbReference type="AlphaFoldDB" id="A0A5M3VW10"/>
<feature type="compositionally biased region" description="Basic and acidic residues" evidence="1">
    <location>
        <begin position="10"/>
        <end position="21"/>
    </location>
</feature>
<dbReference type="Proteomes" id="UP000334990">
    <property type="component" value="Unassembled WGS sequence"/>
</dbReference>
<evidence type="ECO:0000313" key="2">
    <source>
        <dbReference type="EMBL" id="GER99282.1"/>
    </source>
</evidence>
<proteinExistence type="predicted"/>
<accession>A0A5M3VW10</accession>
<keyword evidence="3" id="KW-1185">Reference proteome</keyword>
<comment type="caution">
    <text evidence="2">The sequence shown here is derived from an EMBL/GenBank/DDBJ whole genome shotgun (WGS) entry which is preliminary data.</text>
</comment>
<gene>
    <name evidence="2" type="ORF">Acor_13460</name>
</gene>
<dbReference type="EMBL" id="BLAD01000039">
    <property type="protein sequence ID" value="GER99282.1"/>
    <property type="molecule type" value="Genomic_DNA"/>
</dbReference>
<evidence type="ECO:0000313" key="3">
    <source>
        <dbReference type="Proteomes" id="UP000334990"/>
    </source>
</evidence>
<protein>
    <submittedName>
        <fullName evidence="2">Uncharacterized protein</fullName>
    </submittedName>
</protein>
<sequence>MMIAGQQKGHPGEPIDPLGHEFTKPHRFVHLTPARHLNNDLPPQKGCHVRQRSDVFLIRELDPILIETNAMASDTHEAPPLASEFPGIVRAAGGLLNLRWTS</sequence>
<reference evidence="2 3" key="1">
    <citation type="submission" date="2019-10" db="EMBL/GenBank/DDBJ databases">
        <title>Whole genome shotgun sequence of Acrocarpospora corrugata NBRC 13972.</title>
        <authorList>
            <person name="Ichikawa N."/>
            <person name="Kimura A."/>
            <person name="Kitahashi Y."/>
            <person name="Komaki H."/>
            <person name="Oguchi A."/>
        </authorList>
    </citation>
    <scope>NUCLEOTIDE SEQUENCE [LARGE SCALE GENOMIC DNA]</scope>
    <source>
        <strain evidence="2 3">NBRC 13972</strain>
    </source>
</reference>